<organism evidence="1 2">
    <name type="scientific">Chytriomyces confervae</name>
    <dbReference type="NCBI Taxonomy" id="246404"/>
    <lineage>
        <taxon>Eukaryota</taxon>
        <taxon>Fungi</taxon>
        <taxon>Fungi incertae sedis</taxon>
        <taxon>Chytridiomycota</taxon>
        <taxon>Chytridiomycota incertae sedis</taxon>
        <taxon>Chytridiomycetes</taxon>
        <taxon>Chytridiales</taxon>
        <taxon>Chytriomycetaceae</taxon>
        <taxon>Chytriomyces</taxon>
    </lineage>
</organism>
<keyword evidence="2" id="KW-1185">Reference proteome</keyword>
<name>A0A507D4K8_9FUNG</name>
<proteinExistence type="predicted"/>
<sequence>MGLCSIHLHSTMELHTR</sequence>
<dbReference type="Proteomes" id="UP000320333">
    <property type="component" value="Unassembled WGS sequence"/>
</dbReference>
<protein>
    <submittedName>
        <fullName evidence="1">Uncharacterized protein</fullName>
    </submittedName>
</protein>
<reference evidence="1 2" key="1">
    <citation type="journal article" date="2019" name="Sci. Rep.">
        <title>Comparative genomics of chytrid fungi reveal insights into the obligate biotrophic and pathogenic lifestyle of Synchytrium endobioticum.</title>
        <authorList>
            <person name="van de Vossenberg B.T.L.H."/>
            <person name="Warris S."/>
            <person name="Nguyen H.D.T."/>
            <person name="van Gent-Pelzer M.P.E."/>
            <person name="Joly D.L."/>
            <person name="van de Geest H.C."/>
            <person name="Bonants P.J.M."/>
            <person name="Smith D.S."/>
            <person name="Levesque C.A."/>
            <person name="van der Lee T.A.J."/>
        </authorList>
    </citation>
    <scope>NUCLEOTIDE SEQUENCE [LARGE SCALE GENOMIC DNA]</scope>
    <source>
        <strain evidence="1 2">CBS 675.73</strain>
    </source>
</reference>
<evidence type="ECO:0000313" key="1">
    <source>
        <dbReference type="EMBL" id="TPX46354.1"/>
    </source>
</evidence>
<evidence type="ECO:0000313" key="2">
    <source>
        <dbReference type="Proteomes" id="UP000320333"/>
    </source>
</evidence>
<gene>
    <name evidence="1" type="ORF">CcCBS67573_g10318</name>
</gene>
<dbReference type="EMBL" id="QEAP01001369">
    <property type="protein sequence ID" value="TPX46354.1"/>
    <property type="molecule type" value="Genomic_DNA"/>
</dbReference>
<dbReference type="AlphaFoldDB" id="A0A507D4K8"/>
<comment type="caution">
    <text evidence="1">The sequence shown here is derived from an EMBL/GenBank/DDBJ whole genome shotgun (WGS) entry which is preliminary data.</text>
</comment>
<accession>A0A507D4K8</accession>